<dbReference type="EMBL" id="JAUSVL010000001">
    <property type="protein sequence ID" value="MDQ0288271.1"/>
    <property type="molecule type" value="Genomic_DNA"/>
</dbReference>
<dbReference type="SUPFAM" id="SSF51445">
    <property type="entry name" value="(Trans)glycosidases"/>
    <property type="match status" value="1"/>
</dbReference>
<accession>A0AAE3VD95</accession>
<comment type="caution">
    <text evidence="1">The sequence shown here is derived from an EMBL/GenBank/DDBJ whole genome shotgun (WGS) entry which is preliminary data.</text>
</comment>
<evidence type="ECO:0000313" key="1">
    <source>
        <dbReference type="EMBL" id="MDQ0288271.1"/>
    </source>
</evidence>
<gene>
    <name evidence="1" type="ORF">J3R75_000378</name>
</gene>
<dbReference type="InterPro" id="IPR017853">
    <property type="entry name" value="GH"/>
</dbReference>
<organism evidence="1 2">
    <name type="scientific">Oligosphaera ethanolica</name>
    <dbReference type="NCBI Taxonomy" id="760260"/>
    <lineage>
        <taxon>Bacteria</taxon>
        <taxon>Pseudomonadati</taxon>
        <taxon>Lentisphaerota</taxon>
        <taxon>Oligosphaeria</taxon>
        <taxon>Oligosphaerales</taxon>
        <taxon>Oligosphaeraceae</taxon>
        <taxon>Oligosphaera</taxon>
    </lineage>
</organism>
<reference evidence="1" key="1">
    <citation type="submission" date="2023-07" db="EMBL/GenBank/DDBJ databases">
        <title>Genomic Encyclopedia of Type Strains, Phase IV (KMG-IV): sequencing the most valuable type-strain genomes for metagenomic binning, comparative biology and taxonomic classification.</title>
        <authorList>
            <person name="Goeker M."/>
        </authorList>
    </citation>
    <scope>NUCLEOTIDE SEQUENCE</scope>
    <source>
        <strain evidence="1">DSM 24202</strain>
    </source>
</reference>
<sequence>MTILSSERVGSLPEKLTISFWIWGFMCGKPGNVYSDLDRRMLELKERGFNCVRLDSGAGFCHDLSGRRLGDVRLLDPFAGHSQLIRQMSVLTGGARFDVMEAILALFEAARRHGVVVILSSWYYLHTYWVATESRNELLLGLPYEERYMAFAKLLGFIIDELTARGLDSQLAFAEIFNEADGLPPLGYGCQDKALLAQQRGFHEDALTFLREKYPKLLFALDTCTPNVQPEFFPRNMQVWNAHSYYIWPRSYAQFEQDMFSAKLDNPEYSESFAKISRFLKTPLNTLDDIEGSRAGMAQAGLNWTRRVWLYSNLNDAALPELEAMLSKQLDADVAVYKARVDDWARRFTELRQSVIGDVPLVMGEAASYCAANSMRWEEKSDAYWEIIEYAVLTLKKLGFWGCMPRTTSGPEDPSWTECPERLRHLNELFLAP</sequence>
<dbReference type="Proteomes" id="UP001238163">
    <property type="component" value="Unassembled WGS sequence"/>
</dbReference>
<dbReference type="AlphaFoldDB" id="A0AAE3VD95"/>
<name>A0AAE3VD95_9BACT</name>
<evidence type="ECO:0000313" key="2">
    <source>
        <dbReference type="Proteomes" id="UP001238163"/>
    </source>
</evidence>
<keyword evidence="2" id="KW-1185">Reference proteome</keyword>
<proteinExistence type="predicted"/>
<dbReference type="RefSeq" id="WP_307259589.1">
    <property type="nucleotide sequence ID" value="NZ_JAUSVL010000001.1"/>
</dbReference>
<protein>
    <submittedName>
        <fullName evidence="1">Uncharacterized protein</fullName>
    </submittedName>
</protein>
<dbReference type="Gene3D" id="3.20.20.80">
    <property type="entry name" value="Glycosidases"/>
    <property type="match status" value="1"/>
</dbReference>